<evidence type="ECO:0000256" key="6">
    <source>
        <dbReference type="ARBA" id="ARBA00022970"/>
    </source>
</evidence>
<evidence type="ECO:0000256" key="2">
    <source>
        <dbReference type="ARBA" id="ARBA00022475"/>
    </source>
</evidence>
<dbReference type="RefSeq" id="WP_340468888.1">
    <property type="nucleotide sequence ID" value="NZ_JBANBB010000001.1"/>
</dbReference>
<sequence>MEREHVDTRIPAVEISHLTKIYHSDDEGNKTALSDISLTVQPGDIYGIIGLSGAGKSTLVRCINGLEGYDSGSVKVRGREVKGLAPRDLRALRQETGMIFQHFNLMPSRTVAGNVGLPLRSRSDRRSRVPRLLDLVGLEDLADRYPSELSGGQQQRVAIARALANSPDILLSDEATSALDPTTTKSILQLLRDLHDRLGITIVLITHEMSVVRQICNKIAVIDHGTIVERGRVFDVFANPQASLTRSFVSTTSNLDKVNDLIQQDSPLVRLEPGQMLLRMSYVTKEVSEALVSRISRIYDLDVNIIFGDIDVVEGAPLGGLVVRLSGRADQIAGALDYLRERHIGIEVLKS</sequence>
<keyword evidence="5" id="KW-1278">Translocase</keyword>
<keyword evidence="6" id="KW-0029">Amino-acid transport</keyword>
<dbReference type="GO" id="GO:0005524">
    <property type="term" value="F:ATP binding"/>
    <property type="evidence" value="ECO:0007669"/>
    <property type="project" value="UniProtKB-KW"/>
</dbReference>
<evidence type="ECO:0000256" key="1">
    <source>
        <dbReference type="ARBA" id="ARBA00022448"/>
    </source>
</evidence>
<dbReference type="PROSITE" id="PS50893">
    <property type="entry name" value="ABC_TRANSPORTER_2"/>
    <property type="match status" value="1"/>
</dbReference>
<dbReference type="SUPFAM" id="SSF55021">
    <property type="entry name" value="ACT-like"/>
    <property type="match status" value="1"/>
</dbReference>
<dbReference type="EMBL" id="JBANBB010000001">
    <property type="protein sequence ID" value="MEK0306376.1"/>
    <property type="molecule type" value="Genomic_DNA"/>
</dbReference>
<keyword evidence="1" id="KW-0813">Transport</keyword>
<dbReference type="Pfam" id="PF00005">
    <property type="entry name" value="ABC_tran"/>
    <property type="match status" value="1"/>
</dbReference>
<dbReference type="Pfam" id="PF09383">
    <property type="entry name" value="NIL"/>
    <property type="match status" value="1"/>
</dbReference>
<dbReference type="Gene3D" id="3.40.50.300">
    <property type="entry name" value="P-loop containing nucleotide triphosphate hydrolases"/>
    <property type="match status" value="1"/>
</dbReference>
<evidence type="ECO:0000256" key="4">
    <source>
        <dbReference type="ARBA" id="ARBA00022840"/>
    </source>
</evidence>
<dbReference type="InterPro" id="IPR050086">
    <property type="entry name" value="MetN_ABC_transporter-like"/>
</dbReference>
<protein>
    <submittedName>
        <fullName evidence="9">ATP-binding cassette domain-containing protein</fullName>
    </submittedName>
</protein>
<reference evidence="9 10" key="1">
    <citation type="submission" date="2024-02" db="EMBL/GenBank/DDBJ databases">
        <title>Bifidobacterium honeyensis sp. nov., isolated from the comb honey.</title>
        <authorList>
            <person name="Liu W."/>
            <person name="Li Y."/>
        </authorList>
    </citation>
    <scope>NUCLEOTIDE SEQUENCE [LARGE SCALE GENOMIC DNA]</scope>
    <source>
        <strain evidence="9 10">IMAU50988</strain>
    </source>
</reference>
<keyword evidence="3" id="KW-0547">Nucleotide-binding</keyword>
<evidence type="ECO:0000313" key="10">
    <source>
        <dbReference type="Proteomes" id="UP001373159"/>
    </source>
</evidence>
<dbReference type="Proteomes" id="UP001373159">
    <property type="component" value="Unassembled WGS sequence"/>
</dbReference>
<evidence type="ECO:0000256" key="3">
    <source>
        <dbReference type="ARBA" id="ARBA00022741"/>
    </source>
</evidence>
<dbReference type="InterPro" id="IPR045865">
    <property type="entry name" value="ACT-like_dom_sf"/>
</dbReference>
<gene>
    <name evidence="9" type="ORF">V8P97_02680</name>
</gene>
<evidence type="ECO:0000256" key="7">
    <source>
        <dbReference type="ARBA" id="ARBA00023136"/>
    </source>
</evidence>
<dbReference type="SUPFAM" id="SSF52540">
    <property type="entry name" value="P-loop containing nucleoside triphosphate hydrolases"/>
    <property type="match status" value="1"/>
</dbReference>
<keyword evidence="7" id="KW-0472">Membrane</keyword>
<name>A0ABU8ZMA3_9BIFI</name>
<dbReference type="InterPro" id="IPR018449">
    <property type="entry name" value="NIL_domain"/>
</dbReference>
<comment type="caution">
    <text evidence="9">The sequence shown here is derived from an EMBL/GenBank/DDBJ whole genome shotgun (WGS) entry which is preliminary data.</text>
</comment>
<dbReference type="PROSITE" id="PS00211">
    <property type="entry name" value="ABC_TRANSPORTER_1"/>
    <property type="match status" value="1"/>
</dbReference>
<dbReference type="PANTHER" id="PTHR43166">
    <property type="entry name" value="AMINO ACID IMPORT ATP-BINDING PROTEIN"/>
    <property type="match status" value="1"/>
</dbReference>
<keyword evidence="2" id="KW-1003">Cell membrane</keyword>
<dbReference type="InterPro" id="IPR003439">
    <property type="entry name" value="ABC_transporter-like_ATP-bd"/>
</dbReference>
<evidence type="ECO:0000259" key="8">
    <source>
        <dbReference type="PROSITE" id="PS50893"/>
    </source>
</evidence>
<evidence type="ECO:0000313" key="9">
    <source>
        <dbReference type="EMBL" id="MEK0306376.1"/>
    </source>
</evidence>
<dbReference type="InterPro" id="IPR041701">
    <property type="entry name" value="MetN_ABC"/>
</dbReference>
<dbReference type="Gene3D" id="3.30.70.260">
    <property type="match status" value="1"/>
</dbReference>
<feature type="domain" description="ABC transporter" evidence="8">
    <location>
        <begin position="13"/>
        <end position="249"/>
    </location>
</feature>
<dbReference type="SMART" id="SM00382">
    <property type="entry name" value="AAA"/>
    <property type="match status" value="1"/>
</dbReference>
<proteinExistence type="predicted"/>
<dbReference type="PANTHER" id="PTHR43166:SF30">
    <property type="entry name" value="METHIONINE IMPORT ATP-BINDING PROTEIN METN"/>
    <property type="match status" value="1"/>
</dbReference>
<keyword evidence="4 9" id="KW-0067">ATP-binding</keyword>
<dbReference type="InterPro" id="IPR017871">
    <property type="entry name" value="ABC_transporter-like_CS"/>
</dbReference>
<organism evidence="9 10">
    <name type="scientific">Bifidobacterium favimelis</name>
    <dbReference type="NCBI Taxonomy" id="3122979"/>
    <lineage>
        <taxon>Bacteria</taxon>
        <taxon>Bacillati</taxon>
        <taxon>Actinomycetota</taxon>
        <taxon>Actinomycetes</taxon>
        <taxon>Bifidobacteriales</taxon>
        <taxon>Bifidobacteriaceae</taxon>
        <taxon>Bifidobacterium</taxon>
    </lineage>
</organism>
<accession>A0ABU8ZMA3</accession>
<keyword evidence="10" id="KW-1185">Reference proteome</keyword>
<dbReference type="InterPro" id="IPR027417">
    <property type="entry name" value="P-loop_NTPase"/>
</dbReference>
<dbReference type="InterPro" id="IPR003593">
    <property type="entry name" value="AAA+_ATPase"/>
</dbReference>
<dbReference type="CDD" id="cd03258">
    <property type="entry name" value="ABC_MetN_methionine_transporter"/>
    <property type="match status" value="1"/>
</dbReference>
<dbReference type="SMART" id="SM00930">
    <property type="entry name" value="NIL"/>
    <property type="match status" value="1"/>
</dbReference>
<evidence type="ECO:0000256" key="5">
    <source>
        <dbReference type="ARBA" id="ARBA00022967"/>
    </source>
</evidence>